<proteinExistence type="inferred from homology"/>
<dbReference type="PANTHER" id="PTHR45640">
    <property type="entry name" value="HEAT SHOCK PROTEIN HSP-12.2-RELATED"/>
    <property type="match status" value="1"/>
</dbReference>
<comment type="similarity">
    <text evidence="2 3">Belongs to the small heat shock protein (HSP20) family.</text>
</comment>
<dbReference type="SUPFAM" id="SSF49764">
    <property type="entry name" value="HSP20-like chaperones"/>
    <property type="match status" value="1"/>
</dbReference>
<evidence type="ECO:0000256" key="3">
    <source>
        <dbReference type="RuleBase" id="RU003616"/>
    </source>
</evidence>
<dbReference type="InterPro" id="IPR008978">
    <property type="entry name" value="HSP20-like_chaperone"/>
</dbReference>
<dbReference type="InterPro" id="IPR001436">
    <property type="entry name" value="Alpha-crystallin/sHSP_animal"/>
</dbReference>
<dbReference type="InterPro" id="IPR002068">
    <property type="entry name" value="A-crystallin/Hsp20_dom"/>
</dbReference>
<accession>A0A0K2URJ1</accession>
<dbReference type="CDD" id="cd06526">
    <property type="entry name" value="metazoan_ACD"/>
    <property type="match status" value="1"/>
</dbReference>
<dbReference type="EMBL" id="HACA01023339">
    <property type="protein sequence ID" value="CDW40700.1"/>
    <property type="molecule type" value="Transcribed_RNA"/>
</dbReference>
<dbReference type="GO" id="GO:0009408">
    <property type="term" value="P:response to heat"/>
    <property type="evidence" value="ECO:0007669"/>
    <property type="project" value="TreeGrafter"/>
</dbReference>
<dbReference type="OrthoDB" id="1431247at2759"/>
<dbReference type="PROSITE" id="PS01031">
    <property type="entry name" value="SHSP"/>
    <property type="match status" value="1"/>
</dbReference>
<protein>
    <submittedName>
        <fullName evidence="5">Protein lethal(2)essential for lifelike [Nasonia vitripennis]</fullName>
    </submittedName>
</protein>
<dbReference type="Gene3D" id="2.60.40.790">
    <property type="match status" value="1"/>
</dbReference>
<dbReference type="GO" id="GO:0005737">
    <property type="term" value="C:cytoplasm"/>
    <property type="evidence" value="ECO:0007669"/>
    <property type="project" value="TreeGrafter"/>
</dbReference>
<dbReference type="PRINTS" id="PR00299">
    <property type="entry name" value="ACRYSTALLIN"/>
</dbReference>
<evidence type="ECO:0000256" key="1">
    <source>
        <dbReference type="ARBA" id="ARBA00023016"/>
    </source>
</evidence>
<dbReference type="GO" id="GO:0042026">
    <property type="term" value="P:protein refolding"/>
    <property type="evidence" value="ECO:0007669"/>
    <property type="project" value="TreeGrafter"/>
</dbReference>
<evidence type="ECO:0000256" key="2">
    <source>
        <dbReference type="PROSITE-ProRule" id="PRU00285"/>
    </source>
</evidence>
<dbReference type="GO" id="GO:0005634">
    <property type="term" value="C:nucleus"/>
    <property type="evidence" value="ECO:0007669"/>
    <property type="project" value="TreeGrafter"/>
</dbReference>
<reference evidence="5" key="1">
    <citation type="submission" date="2014-05" db="EMBL/GenBank/DDBJ databases">
        <authorList>
            <person name="Chronopoulou M."/>
        </authorList>
    </citation>
    <scope>NUCLEOTIDE SEQUENCE</scope>
    <source>
        <tissue evidence="5">Whole organism</tissue>
    </source>
</reference>
<dbReference type="Pfam" id="PF00011">
    <property type="entry name" value="HSP20"/>
    <property type="match status" value="1"/>
</dbReference>
<dbReference type="GO" id="GO:0051082">
    <property type="term" value="F:unfolded protein binding"/>
    <property type="evidence" value="ECO:0007669"/>
    <property type="project" value="TreeGrafter"/>
</dbReference>
<sequence length="220" mass="25823">HILSSLPSNFLDAISTAYIKRHNNYHLCKSFEEFNSYNMSRVPMTLRDVFWQDPFFESTWSDFDKIRENMMKESNDFWKEVPEMNTLKAIPPKRNWMLSRQLSKDGNAPESIEKVFQKSANASRDDTTIQVRDDDKKFEISLDTHLYRPEELKVHVDENRFLCVEGKHEVKEDGRFISTQFSRKYTLPEDCIVEEVGSNLSSDGILMITAPKKQKAIEKK</sequence>
<feature type="domain" description="SHSP" evidence="4">
    <location>
        <begin position="120"/>
        <end position="220"/>
    </location>
</feature>
<organism evidence="5">
    <name type="scientific">Lepeophtheirus salmonis</name>
    <name type="common">Salmon louse</name>
    <name type="synonym">Caligus salmonis</name>
    <dbReference type="NCBI Taxonomy" id="72036"/>
    <lineage>
        <taxon>Eukaryota</taxon>
        <taxon>Metazoa</taxon>
        <taxon>Ecdysozoa</taxon>
        <taxon>Arthropoda</taxon>
        <taxon>Crustacea</taxon>
        <taxon>Multicrustacea</taxon>
        <taxon>Hexanauplia</taxon>
        <taxon>Copepoda</taxon>
        <taxon>Siphonostomatoida</taxon>
        <taxon>Caligidae</taxon>
        <taxon>Lepeophtheirus</taxon>
    </lineage>
</organism>
<feature type="non-terminal residue" evidence="5">
    <location>
        <position position="1"/>
    </location>
</feature>
<dbReference type="AlphaFoldDB" id="A0A0K2URJ1"/>
<name>A0A0K2URJ1_LEPSM</name>
<evidence type="ECO:0000313" key="5">
    <source>
        <dbReference type="EMBL" id="CDW40700.1"/>
    </source>
</evidence>
<keyword evidence="1" id="KW-0346">Stress response</keyword>
<evidence type="ECO:0000259" key="4">
    <source>
        <dbReference type="PROSITE" id="PS01031"/>
    </source>
</evidence>
<dbReference type="PANTHER" id="PTHR45640:SF13">
    <property type="entry name" value="HEAT SHOCK PROTEIN 22-RELATED"/>
    <property type="match status" value="1"/>
</dbReference>